<organism evidence="3 4">
    <name type="scientific">Iningainema tapete BLCC-T55</name>
    <dbReference type="NCBI Taxonomy" id="2748662"/>
    <lineage>
        <taxon>Bacteria</taxon>
        <taxon>Bacillati</taxon>
        <taxon>Cyanobacteriota</taxon>
        <taxon>Cyanophyceae</taxon>
        <taxon>Nostocales</taxon>
        <taxon>Scytonemataceae</taxon>
        <taxon>Iningainema tapete</taxon>
    </lineage>
</organism>
<evidence type="ECO:0000256" key="1">
    <source>
        <dbReference type="ARBA" id="ARBA00006226"/>
    </source>
</evidence>
<proteinExistence type="inferred from homology"/>
<keyword evidence="2" id="KW-1277">Toxin-antitoxin system</keyword>
<dbReference type="EMBL" id="JACXAE010000071">
    <property type="protein sequence ID" value="MBD2774421.1"/>
    <property type="molecule type" value="Genomic_DNA"/>
</dbReference>
<dbReference type="PANTHER" id="PTHR33755:SF6">
    <property type="entry name" value="PLASMID STABILIZATION SYSTEM PROTEIN"/>
    <property type="match status" value="1"/>
</dbReference>
<dbReference type="Pfam" id="PF05016">
    <property type="entry name" value="ParE_toxin"/>
    <property type="match status" value="1"/>
</dbReference>
<dbReference type="AlphaFoldDB" id="A0A8J7C8C0"/>
<reference evidence="3" key="1">
    <citation type="submission" date="2020-09" db="EMBL/GenBank/DDBJ databases">
        <title>Iningainema tapete sp. nov. (Scytonemataceae, Cyanobacteria) from greenhouses in central Florida (USA) produces two types of nodularin with biosynthetic potential for microcystin-LR and anabaenopeptins.</title>
        <authorList>
            <person name="Berthold D.E."/>
            <person name="Lefler F.W."/>
            <person name="Huang I.-S."/>
            <person name="Abdulla H."/>
            <person name="Zimba P.V."/>
            <person name="Laughinghouse H.D. IV."/>
        </authorList>
    </citation>
    <scope>NUCLEOTIDE SEQUENCE</scope>
    <source>
        <strain evidence="3">BLCCT55</strain>
    </source>
</reference>
<gene>
    <name evidence="3" type="ORF">ICL16_20705</name>
</gene>
<evidence type="ECO:0000313" key="4">
    <source>
        <dbReference type="Proteomes" id="UP000629098"/>
    </source>
</evidence>
<accession>A0A8J7C8C0</accession>
<dbReference type="Gene3D" id="3.30.2310.20">
    <property type="entry name" value="RelE-like"/>
    <property type="match status" value="1"/>
</dbReference>
<comment type="similarity">
    <text evidence="1">Belongs to the RelE toxin family.</text>
</comment>
<dbReference type="RefSeq" id="WP_190831444.1">
    <property type="nucleotide sequence ID" value="NZ_CAWPPI010000071.1"/>
</dbReference>
<dbReference type="InterPro" id="IPR035093">
    <property type="entry name" value="RelE/ParE_toxin_dom_sf"/>
</dbReference>
<dbReference type="InterPro" id="IPR007712">
    <property type="entry name" value="RelE/ParE_toxin"/>
</dbReference>
<keyword evidence="4" id="KW-1185">Reference proteome</keyword>
<sequence>MSQYIISLPASRDLRAIADYFAVENVEAGEHLLQEFNQKCKQLASFPKMGRQYEALRSGLRGVPLDGYIIFYQIIDDGIEIVRVVSGRRNLKSLFGSVE</sequence>
<evidence type="ECO:0000256" key="2">
    <source>
        <dbReference type="ARBA" id="ARBA00022649"/>
    </source>
</evidence>
<dbReference type="InterPro" id="IPR051803">
    <property type="entry name" value="TA_system_RelE-like_toxin"/>
</dbReference>
<dbReference type="PANTHER" id="PTHR33755">
    <property type="entry name" value="TOXIN PARE1-RELATED"/>
    <property type="match status" value="1"/>
</dbReference>
<protein>
    <submittedName>
        <fullName evidence="3">Type II toxin-antitoxin system RelE/ParE family toxin</fullName>
    </submittedName>
</protein>
<comment type="caution">
    <text evidence="3">The sequence shown here is derived from an EMBL/GenBank/DDBJ whole genome shotgun (WGS) entry which is preliminary data.</text>
</comment>
<evidence type="ECO:0000313" key="3">
    <source>
        <dbReference type="EMBL" id="MBD2774421.1"/>
    </source>
</evidence>
<name>A0A8J7C8C0_9CYAN</name>
<dbReference type="Proteomes" id="UP000629098">
    <property type="component" value="Unassembled WGS sequence"/>
</dbReference>